<keyword evidence="4 9" id="KW-0408">Iron</keyword>
<dbReference type="GO" id="GO:0051539">
    <property type="term" value="F:4 iron, 4 sulfur cluster binding"/>
    <property type="evidence" value="ECO:0007669"/>
    <property type="project" value="UniProtKB-UniRule"/>
</dbReference>
<reference evidence="14" key="1">
    <citation type="submission" date="2017-02" db="EMBL/GenBank/DDBJ databases">
        <authorList>
            <person name="Varghese N."/>
            <person name="Submissions S."/>
        </authorList>
    </citation>
    <scope>NUCLEOTIDE SEQUENCE [LARGE SCALE GENOMIC DNA]</scope>
    <source>
        <strain evidence="14">DSM 19608</strain>
    </source>
</reference>
<feature type="binding site" evidence="9">
    <location>
        <position position="155"/>
    </location>
    <ligand>
        <name>[4Fe-4S] cluster</name>
        <dbReference type="ChEBI" id="CHEBI:49883"/>
    </ligand>
</feature>
<organism evidence="13 14">
    <name type="scientific">Vibrio cincinnatiensis DSM 19608</name>
    <dbReference type="NCBI Taxonomy" id="1123491"/>
    <lineage>
        <taxon>Bacteria</taxon>
        <taxon>Pseudomonadati</taxon>
        <taxon>Pseudomonadota</taxon>
        <taxon>Gammaproteobacteria</taxon>
        <taxon>Vibrionales</taxon>
        <taxon>Vibrionaceae</taxon>
        <taxon>Vibrio</taxon>
    </lineage>
</organism>
<comment type="function">
    <text evidence="9">Catalyzes the dehydration of 6-phospho-D-gluconate to 2-dehydro-3-deoxy-6-phospho-D-gluconate.</text>
</comment>
<keyword evidence="5 9" id="KW-0411">Iron-sulfur</keyword>
<dbReference type="InterPro" id="IPR000581">
    <property type="entry name" value="ILV_EDD_N"/>
</dbReference>
<evidence type="ECO:0000313" key="14">
    <source>
        <dbReference type="Proteomes" id="UP000190834"/>
    </source>
</evidence>
<dbReference type="PROSITE" id="PS00887">
    <property type="entry name" value="ILVD_EDD_2"/>
    <property type="match status" value="1"/>
</dbReference>
<protein>
    <recommendedName>
        <fullName evidence="9 10">Phosphogluconate dehydratase</fullName>
        <ecNumber evidence="9 10">4.2.1.12</ecNumber>
    </recommendedName>
</protein>
<gene>
    <name evidence="9" type="primary">edd</name>
    <name evidence="13" type="ORF">SAMN02745782_02792</name>
</gene>
<dbReference type="UniPathway" id="UPA00226"/>
<dbReference type="InterPro" id="IPR004786">
    <property type="entry name" value="6-phosphgluc_deHydtase"/>
</dbReference>
<keyword evidence="2 9" id="KW-0004">4Fe-4S</keyword>
<comment type="catalytic activity">
    <reaction evidence="9">
        <text>6-phospho-D-gluconate = 2-dehydro-3-deoxy-6-phospho-D-gluconate + H2O</text>
        <dbReference type="Rhea" id="RHEA:17277"/>
        <dbReference type="ChEBI" id="CHEBI:15377"/>
        <dbReference type="ChEBI" id="CHEBI:57569"/>
        <dbReference type="ChEBI" id="CHEBI:58759"/>
        <dbReference type="EC" id="4.2.1.12"/>
    </reaction>
</comment>
<dbReference type="STRING" id="1123491.SAMN02745782_02792"/>
<dbReference type="Gene3D" id="3.50.30.80">
    <property type="entry name" value="IlvD/EDD C-terminal domain-like"/>
    <property type="match status" value="1"/>
</dbReference>
<dbReference type="GeneID" id="70582485"/>
<dbReference type="AlphaFoldDB" id="A0A1T4RSG0"/>
<name>A0A1T4RSG0_VIBCI</name>
<proteinExistence type="inferred from homology"/>
<dbReference type="InterPro" id="IPR037237">
    <property type="entry name" value="IlvD/EDD_N"/>
</dbReference>
<dbReference type="InterPro" id="IPR020558">
    <property type="entry name" value="DiOHA_6PGluconate_deHydtase_CS"/>
</dbReference>
<dbReference type="PANTHER" id="PTHR43661">
    <property type="entry name" value="D-XYLONATE DEHYDRATASE"/>
    <property type="match status" value="1"/>
</dbReference>
<evidence type="ECO:0000256" key="1">
    <source>
        <dbReference type="ARBA" id="ARBA00006486"/>
    </source>
</evidence>
<keyword evidence="3 9" id="KW-0479">Metal-binding</keyword>
<evidence type="ECO:0000256" key="4">
    <source>
        <dbReference type="ARBA" id="ARBA00023004"/>
    </source>
</evidence>
<keyword evidence="8 9" id="KW-0119">Carbohydrate metabolism</keyword>
<feature type="binding site" evidence="9">
    <location>
        <position position="222"/>
    </location>
    <ligand>
        <name>[4Fe-4S] cluster</name>
        <dbReference type="ChEBI" id="CHEBI:49883"/>
    </ligand>
</feature>
<evidence type="ECO:0000256" key="9">
    <source>
        <dbReference type="HAMAP-Rule" id="MF_02094"/>
    </source>
</evidence>
<evidence type="ECO:0000256" key="8">
    <source>
        <dbReference type="ARBA" id="ARBA00023277"/>
    </source>
</evidence>
<dbReference type="GO" id="GO:0004456">
    <property type="term" value="F:phosphogluconate dehydratase activity"/>
    <property type="evidence" value="ECO:0007669"/>
    <property type="project" value="UniProtKB-UniRule"/>
</dbReference>
<dbReference type="EC" id="4.2.1.12" evidence="9 10"/>
<evidence type="ECO:0000256" key="10">
    <source>
        <dbReference type="NCBIfam" id="TIGR01196"/>
    </source>
</evidence>
<evidence type="ECO:0000256" key="3">
    <source>
        <dbReference type="ARBA" id="ARBA00022723"/>
    </source>
</evidence>
<dbReference type="InterPro" id="IPR056740">
    <property type="entry name" value="ILV_EDD_C"/>
</dbReference>
<dbReference type="PANTHER" id="PTHR43661:SF1">
    <property type="entry name" value="PHOSPHOGLUCONATE DEHYDRATASE"/>
    <property type="match status" value="1"/>
</dbReference>
<dbReference type="SUPFAM" id="SSF143975">
    <property type="entry name" value="IlvD/EDD N-terminal domain-like"/>
    <property type="match status" value="1"/>
</dbReference>
<dbReference type="GO" id="GO:0009255">
    <property type="term" value="P:Entner-Doudoroff pathway through 6-phosphogluconate"/>
    <property type="evidence" value="ECO:0007669"/>
    <property type="project" value="UniProtKB-UniRule"/>
</dbReference>
<dbReference type="GO" id="GO:0019521">
    <property type="term" value="P:D-gluconate metabolic process"/>
    <property type="evidence" value="ECO:0007669"/>
    <property type="project" value="UniProtKB-KW"/>
</dbReference>
<keyword evidence="6 9" id="KW-0311">Gluconate utilization</keyword>
<dbReference type="GO" id="GO:0046872">
    <property type="term" value="F:metal ion binding"/>
    <property type="evidence" value="ECO:0007669"/>
    <property type="project" value="UniProtKB-KW"/>
</dbReference>
<dbReference type="Proteomes" id="UP000190834">
    <property type="component" value="Unassembled WGS sequence"/>
</dbReference>
<evidence type="ECO:0000256" key="2">
    <source>
        <dbReference type="ARBA" id="ARBA00022485"/>
    </source>
</evidence>
<evidence type="ECO:0000259" key="12">
    <source>
        <dbReference type="Pfam" id="PF24877"/>
    </source>
</evidence>
<evidence type="ECO:0000259" key="11">
    <source>
        <dbReference type="Pfam" id="PF00920"/>
    </source>
</evidence>
<comment type="similarity">
    <text evidence="1 9">Belongs to the IlvD/Edd family.</text>
</comment>
<dbReference type="RefSeq" id="WP_078927146.1">
    <property type="nucleotide sequence ID" value="NZ_FUXB01000015.1"/>
</dbReference>
<evidence type="ECO:0000256" key="6">
    <source>
        <dbReference type="ARBA" id="ARBA00023064"/>
    </source>
</evidence>
<dbReference type="HAMAP" id="MF_02094">
    <property type="entry name" value="Edd"/>
    <property type="match status" value="1"/>
</dbReference>
<dbReference type="PROSITE" id="PS00886">
    <property type="entry name" value="ILVD_EDD_1"/>
    <property type="match status" value="1"/>
</dbReference>
<keyword evidence="14" id="KW-1185">Reference proteome</keyword>
<dbReference type="InterPro" id="IPR042096">
    <property type="entry name" value="Dihydro-acid_dehy_C"/>
</dbReference>
<feature type="domain" description="Dihydroxy-acid/6-phosphogluconate dehydratase C-terminal" evidence="12">
    <location>
        <begin position="404"/>
        <end position="594"/>
    </location>
</feature>
<evidence type="ECO:0000256" key="7">
    <source>
        <dbReference type="ARBA" id="ARBA00023239"/>
    </source>
</evidence>
<sequence length="603" mass="64605">MIDKTVLEVTDRIAARSQTLRHEFLTRTEQQRAQGKGKASLSCGNLAHAIAASCQSEKSHILDLTKSNVAIITAYNDMLSAHQVYLDYPERIKTALNTCGHTAQVAGGVPAMCDGVTQGQPGMDMSLFSRDLIAQATAMSLSHNMFDGTLLLGICDKIAPGQLMGALSYAHLPTAFIPAGPMSTGISNEEKVDIRQKYSAGQVGREALLNMECSSYHSPGTCTFYGTANTNQLVFEAMGLMLPGSAFVPPNTPLRHALTDYAAKMIATMAPGTPNYRPLSHVVTEKSVVNGLVALLASGGSTNHTIHLVALARAAGLILTWQDISDLSQVVPLLANVYPNGSADINAFEQAGGVPMLMTRLHERHLLHTDATPAFGQFSDQLTRPTLIDGQLHWQACQDSQDPQVIAAQNHRFQTSGGIKVLKGNLGQAVIKISAVKSDHHYIEAPAKVFDSQHDVEAAYQAGKLNQDCIVVVRYSGPAANGMPELHKLMPILGNVQKAGYKVALVTDGRLSGASGKIPAAIHVSPEALRGGAIGLLRNGDRLRLDAQHGELICLEELAGRQPSAPFTEQEQQSWGRELFTIARQHVTPADQGATFLFAPLKP</sequence>
<dbReference type="GO" id="GO:0005829">
    <property type="term" value="C:cytosol"/>
    <property type="evidence" value="ECO:0007669"/>
    <property type="project" value="TreeGrafter"/>
</dbReference>
<comment type="pathway">
    <text evidence="9">Carbohydrate metabolism; Entner-Doudoroff pathway.</text>
</comment>
<dbReference type="NCBIfam" id="TIGR01196">
    <property type="entry name" value="edd"/>
    <property type="match status" value="1"/>
</dbReference>
<dbReference type="EMBL" id="FUXB01000015">
    <property type="protein sequence ID" value="SKA18827.1"/>
    <property type="molecule type" value="Genomic_DNA"/>
</dbReference>
<accession>A0A1T4RSG0</accession>
<dbReference type="OrthoDB" id="9807077at2"/>
<keyword evidence="7 9" id="KW-0456">Lyase</keyword>
<dbReference type="Pfam" id="PF00920">
    <property type="entry name" value="ILVD_EDD_N"/>
    <property type="match status" value="1"/>
</dbReference>
<evidence type="ECO:0000256" key="5">
    <source>
        <dbReference type="ARBA" id="ARBA00023014"/>
    </source>
</evidence>
<dbReference type="SUPFAM" id="SSF52016">
    <property type="entry name" value="LeuD/IlvD-like"/>
    <property type="match status" value="1"/>
</dbReference>
<dbReference type="Pfam" id="PF24877">
    <property type="entry name" value="ILV_EDD_C"/>
    <property type="match status" value="1"/>
</dbReference>
<comment type="cofactor">
    <cofactor evidence="9">
        <name>[4Fe-4S] cluster</name>
        <dbReference type="ChEBI" id="CHEBI:49883"/>
    </cofactor>
    <text evidence="9">Binds 1 [4Fe-4S] cluster.</text>
</comment>
<feature type="domain" description="Dihydroxy-acid/6-phosphogluconate dehydratase N-terminal" evidence="11">
    <location>
        <begin position="66"/>
        <end position="376"/>
    </location>
</feature>
<evidence type="ECO:0000313" key="13">
    <source>
        <dbReference type="EMBL" id="SKA18827.1"/>
    </source>
</evidence>